<evidence type="ECO:0000259" key="7">
    <source>
        <dbReference type="PROSITE" id="PS50871"/>
    </source>
</evidence>
<dbReference type="PROSITE" id="PS50871">
    <property type="entry name" value="C1Q"/>
    <property type="match status" value="1"/>
</dbReference>
<keyword evidence="4" id="KW-0732">Signal</keyword>
<keyword evidence="9" id="KW-1185">Reference proteome</keyword>
<evidence type="ECO:0000256" key="3">
    <source>
        <dbReference type="ARBA" id="ARBA00022530"/>
    </source>
</evidence>
<evidence type="ECO:0000313" key="8">
    <source>
        <dbReference type="EMBL" id="KAG5844305.1"/>
    </source>
</evidence>
<dbReference type="PANTHER" id="PTHR15427:SF29">
    <property type="entry name" value="COMPLEMENT C1Q SUBCOMPONENT SUBUNIT C"/>
    <property type="match status" value="1"/>
</dbReference>
<reference evidence="8" key="1">
    <citation type="submission" date="2021-01" db="EMBL/GenBank/DDBJ databases">
        <title>A chromosome-scale assembly of European eel, Anguilla anguilla.</title>
        <authorList>
            <person name="Henkel C."/>
            <person name="Jong-Raadsen S.A."/>
            <person name="Dufour S."/>
            <person name="Weltzien F.-A."/>
            <person name="Palstra A.P."/>
            <person name="Pelster B."/>
            <person name="Spaink H.P."/>
            <person name="Van Den Thillart G.E."/>
            <person name="Jansen H."/>
            <person name="Zahm M."/>
            <person name="Klopp C."/>
            <person name="Cedric C."/>
            <person name="Louis A."/>
            <person name="Berthelot C."/>
            <person name="Parey E."/>
            <person name="Roest Crollius H."/>
            <person name="Montfort J."/>
            <person name="Robinson-Rechavi M."/>
            <person name="Bucao C."/>
            <person name="Bouchez O."/>
            <person name="Gislard M."/>
            <person name="Lluch J."/>
            <person name="Milhes M."/>
            <person name="Lampietro C."/>
            <person name="Lopez Roques C."/>
            <person name="Donnadieu C."/>
            <person name="Braasch I."/>
            <person name="Desvignes T."/>
            <person name="Postlethwait J."/>
            <person name="Bobe J."/>
            <person name="Guiguen Y."/>
            <person name="Dirks R."/>
        </authorList>
    </citation>
    <scope>NUCLEOTIDE SEQUENCE</scope>
    <source>
        <strain evidence="8">Tag_6206</strain>
        <tissue evidence="8">Liver</tissue>
    </source>
</reference>
<dbReference type="Pfam" id="PF00386">
    <property type="entry name" value="C1q"/>
    <property type="match status" value="1"/>
</dbReference>
<dbReference type="GO" id="GO:0005581">
    <property type="term" value="C:collagen trimer"/>
    <property type="evidence" value="ECO:0007669"/>
    <property type="project" value="UniProtKB-KW"/>
</dbReference>
<sequence>MRQKWSPTHLFRNPSVPHPKSETCILPFSRLYCLRTAWHCEKQVQSISAVMFTHHITTATLVAMVLLPAVAMENCPSAGTPGLPGIPGIPGRDGRDGEKGEKGEPGLPLKPGLVAQKGQKGEHGPPGPPGKIGRSGAKGVQGFPGLEGLMGDKGMVGVHKLELQSAFSVTRRTKAHPIPRSPVRFTNVITNLNNHYNVDTGKFVCHIPGTYYFVYHASSEASLCVSLVRDGQNLASFCDHVTSNLNQVSSGGLTVNLNKDQAVWLETNDHKGMIGVDGKQSVFSGFLLYPY</sequence>
<accession>A0A9D3RV81</accession>
<evidence type="ECO:0000256" key="5">
    <source>
        <dbReference type="ARBA" id="ARBA00023119"/>
    </source>
</evidence>
<evidence type="ECO:0000256" key="4">
    <source>
        <dbReference type="ARBA" id="ARBA00022729"/>
    </source>
</evidence>
<dbReference type="PANTHER" id="PTHR15427">
    <property type="entry name" value="EMILIN ELASTIN MICROFIBRIL INTERFACE-LOCATED PROTEIN ELASTIN MICROFIBRIL INTERFACER"/>
    <property type="match status" value="1"/>
</dbReference>
<proteinExistence type="predicted"/>
<keyword evidence="3" id="KW-0272">Extracellular matrix</keyword>
<evidence type="ECO:0000256" key="2">
    <source>
        <dbReference type="ARBA" id="ARBA00022525"/>
    </source>
</evidence>
<dbReference type="InterPro" id="IPR008160">
    <property type="entry name" value="Collagen"/>
</dbReference>
<feature type="region of interest" description="Disordered" evidence="6">
    <location>
        <begin position="79"/>
        <end position="138"/>
    </location>
</feature>
<feature type="compositionally biased region" description="Basic and acidic residues" evidence="6">
    <location>
        <begin position="92"/>
        <end position="104"/>
    </location>
</feature>
<dbReference type="SMART" id="SM00110">
    <property type="entry name" value="C1Q"/>
    <property type="match status" value="1"/>
</dbReference>
<name>A0A9D3RV81_ANGAN</name>
<evidence type="ECO:0000256" key="6">
    <source>
        <dbReference type="SAM" id="MobiDB-lite"/>
    </source>
</evidence>
<dbReference type="EMBL" id="JAFIRN010000008">
    <property type="protein sequence ID" value="KAG5844305.1"/>
    <property type="molecule type" value="Genomic_DNA"/>
</dbReference>
<comment type="subcellular location">
    <subcellularLocation>
        <location evidence="1">Secreted</location>
        <location evidence="1">Extracellular space</location>
        <location evidence="1">Extracellular matrix</location>
    </subcellularLocation>
</comment>
<dbReference type="InterPro" id="IPR050392">
    <property type="entry name" value="Collagen/C1q_domain"/>
</dbReference>
<dbReference type="FunFam" id="2.60.120.40:FF:000001">
    <property type="entry name" value="Complement C1q B chain"/>
    <property type="match status" value="1"/>
</dbReference>
<dbReference type="PRINTS" id="PR00007">
    <property type="entry name" value="COMPLEMNTC1Q"/>
</dbReference>
<keyword evidence="2" id="KW-0964">Secreted</keyword>
<protein>
    <recommendedName>
        <fullName evidence="7">C1q domain-containing protein</fullName>
    </recommendedName>
</protein>
<keyword evidence="5" id="KW-0176">Collagen</keyword>
<gene>
    <name evidence="8" type="ORF">ANANG_G00161050</name>
</gene>
<organism evidence="8 9">
    <name type="scientific">Anguilla anguilla</name>
    <name type="common">European freshwater eel</name>
    <name type="synonym">Muraena anguilla</name>
    <dbReference type="NCBI Taxonomy" id="7936"/>
    <lineage>
        <taxon>Eukaryota</taxon>
        <taxon>Metazoa</taxon>
        <taxon>Chordata</taxon>
        <taxon>Craniata</taxon>
        <taxon>Vertebrata</taxon>
        <taxon>Euteleostomi</taxon>
        <taxon>Actinopterygii</taxon>
        <taxon>Neopterygii</taxon>
        <taxon>Teleostei</taxon>
        <taxon>Anguilliformes</taxon>
        <taxon>Anguillidae</taxon>
        <taxon>Anguilla</taxon>
    </lineage>
</organism>
<dbReference type="Proteomes" id="UP001044222">
    <property type="component" value="Chromosome 8"/>
</dbReference>
<dbReference type="InterPro" id="IPR008983">
    <property type="entry name" value="Tumour_necrosis_fac-like_dom"/>
</dbReference>
<evidence type="ECO:0000256" key="1">
    <source>
        <dbReference type="ARBA" id="ARBA00004498"/>
    </source>
</evidence>
<feature type="domain" description="C1q" evidence="7">
    <location>
        <begin position="160"/>
        <end position="291"/>
    </location>
</feature>
<comment type="caution">
    <text evidence="8">The sequence shown here is derived from an EMBL/GenBank/DDBJ whole genome shotgun (WGS) entry which is preliminary data.</text>
</comment>
<dbReference type="SUPFAM" id="SSF49842">
    <property type="entry name" value="TNF-like"/>
    <property type="match status" value="1"/>
</dbReference>
<dbReference type="AlphaFoldDB" id="A0A9D3RV81"/>
<dbReference type="Pfam" id="PF01391">
    <property type="entry name" value="Collagen"/>
    <property type="match status" value="1"/>
</dbReference>
<evidence type="ECO:0000313" key="9">
    <source>
        <dbReference type="Proteomes" id="UP001044222"/>
    </source>
</evidence>
<dbReference type="Gene3D" id="2.60.120.40">
    <property type="match status" value="1"/>
</dbReference>
<dbReference type="InterPro" id="IPR001073">
    <property type="entry name" value="C1q_dom"/>
</dbReference>